<dbReference type="AlphaFoldDB" id="A0AAU9D7P4"/>
<keyword evidence="7 8" id="KW-0961">Cell wall biogenesis/degradation</keyword>
<dbReference type="Gene3D" id="3.90.190.20">
    <property type="entry name" value="Mur ligase, C-terminal domain"/>
    <property type="match status" value="1"/>
</dbReference>
<feature type="domain" description="Mur ligase central" evidence="10">
    <location>
        <begin position="93"/>
        <end position="270"/>
    </location>
</feature>
<keyword evidence="7 8" id="KW-0133">Cell shape</keyword>
<gene>
    <name evidence="7 11" type="primary">murD</name>
    <name evidence="11" type="ORF">HLVA_01650</name>
</gene>
<dbReference type="GO" id="GO:0051301">
    <property type="term" value="P:cell division"/>
    <property type="evidence" value="ECO:0007669"/>
    <property type="project" value="UniProtKB-KW"/>
</dbReference>
<dbReference type="GO" id="GO:0008764">
    <property type="term" value="F:UDP-N-acetylmuramoylalanine-D-glutamate ligase activity"/>
    <property type="evidence" value="ECO:0007669"/>
    <property type="project" value="UniProtKB-UniRule"/>
</dbReference>
<evidence type="ECO:0000256" key="1">
    <source>
        <dbReference type="ARBA" id="ARBA00004496"/>
    </source>
</evidence>
<dbReference type="SUPFAM" id="SSF53623">
    <property type="entry name" value="MurD-like peptide ligases, catalytic domain"/>
    <property type="match status" value="1"/>
</dbReference>
<comment type="subcellular location">
    <subcellularLocation>
        <location evidence="1 7 8">Cytoplasm</location>
    </subcellularLocation>
</comment>
<dbReference type="Proteomes" id="UP001321582">
    <property type="component" value="Chromosome"/>
</dbReference>
<evidence type="ECO:0000256" key="6">
    <source>
        <dbReference type="ARBA" id="ARBA00022840"/>
    </source>
</evidence>
<proteinExistence type="inferred from homology"/>
<dbReference type="InterPro" id="IPR036565">
    <property type="entry name" value="Mur-like_cat_sf"/>
</dbReference>
<accession>A0AAU9D7P4</accession>
<comment type="catalytic activity">
    <reaction evidence="7 8">
        <text>UDP-N-acetyl-alpha-D-muramoyl-L-alanine + D-glutamate + ATP = UDP-N-acetyl-alpha-D-muramoyl-L-alanyl-D-glutamate + ADP + phosphate + H(+)</text>
        <dbReference type="Rhea" id="RHEA:16429"/>
        <dbReference type="ChEBI" id="CHEBI:15378"/>
        <dbReference type="ChEBI" id="CHEBI:29986"/>
        <dbReference type="ChEBI" id="CHEBI:30616"/>
        <dbReference type="ChEBI" id="CHEBI:43474"/>
        <dbReference type="ChEBI" id="CHEBI:83898"/>
        <dbReference type="ChEBI" id="CHEBI:83900"/>
        <dbReference type="ChEBI" id="CHEBI:456216"/>
        <dbReference type="EC" id="6.3.2.9"/>
    </reaction>
</comment>
<keyword evidence="3 7" id="KW-0963">Cytoplasm</keyword>
<keyword evidence="7 8" id="KW-0131">Cell cycle</keyword>
<evidence type="ECO:0000256" key="3">
    <source>
        <dbReference type="ARBA" id="ARBA00022490"/>
    </source>
</evidence>
<feature type="binding site" evidence="7">
    <location>
        <begin position="95"/>
        <end position="101"/>
    </location>
    <ligand>
        <name>ATP</name>
        <dbReference type="ChEBI" id="CHEBI:30616"/>
    </ligand>
</feature>
<dbReference type="SUPFAM" id="SSF53244">
    <property type="entry name" value="MurD-like peptide ligases, peptide-binding domain"/>
    <property type="match status" value="1"/>
</dbReference>
<evidence type="ECO:0000256" key="8">
    <source>
        <dbReference type="RuleBase" id="RU003664"/>
    </source>
</evidence>
<keyword evidence="5 7" id="KW-0547">Nucleotide-binding</keyword>
<keyword evidence="12" id="KW-1185">Reference proteome</keyword>
<dbReference type="GO" id="GO:0009252">
    <property type="term" value="P:peptidoglycan biosynthetic process"/>
    <property type="evidence" value="ECO:0007669"/>
    <property type="project" value="UniProtKB-UniRule"/>
</dbReference>
<dbReference type="Gene3D" id="3.40.1190.10">
    <property type="entry name" value="Mur-like, catalytic domain"/>
    <property type="match status" value="1"/>
</dbReference>
<dbReference type="Pfam" id="PF08245">
    <property type="entry name" value="Mur_ligase_M"/>
    <property type="match status" value="1"/>
</dbReference>
<dbReference type="GO" id="GO:0005737">
    <property type="term" value="C:cytoplasm"/>
    <property type="evidence" value="ECO:0007669"/>
    <property type="project" value="UniProtKB-SubCell"/>
</dbReference>
<name>A0AAU9D7P4_9FUSO</name>
<comment type="pathway">
    <text evidence="2 7 8">Cell wall biogenesis; peptidoglycan biosynthesis.</text>
</comment>
<dbReference type="PANTHER" id="PTHR43692">
    <property type="entry name" value="UDP-N-ACETYLMURAMOYLALANINE--D-GLUTAMATE LIGASE"/>
    <property type="match status" value="1"/>
</dbReference>
<dbReference type="NCBIfam" id="TIGR01087">
    <property type="entry name" value="murD"/>
    <property type="match status" value="1"/>
</dbReference>
<evidence type="ECO:0000313" key="12">
    <source>
        <dbReference type="Proteomes" id="UP001321582"/>
    </source>
</evidence>
<dbReference type="RefSeq" id="WP_307904546.1">
    <property type="nucleotide sequence ID" value="NZ_AP027059.1"/>
</dbReference>
<dbReference type="InterPro" id="IPR036615">
    <property type="entry name" value="Mur_ligase_C_dom_sf"/>
</dbReference>
<keyword evidence="4 7" id="KW-0436">Ligase</keyword>
<dbReference type="GO" id="GO:0071555">
    <property type="term" value="P:cell wall organization"/>
    <property type="evidence" value="ECO:0007669"/>
    <property type="project" value="UniProtKB-KW"/>
</dbReference>
<dbReference type="EC" id="6.3.2.9" evidence="7 8"/>
<dbReference type="KEGG" id="haby:HLVA_01650"/>
<evidence type="ECO:0000256" key="2">
    <source>
        <dbReference type="ARBA" id="ARBA00004752"/>
    </source>
</evidence>
<dbReference type="InterPro" id="IPR004101">
    <property type="entry name" value="Mur_ligase_C"/>
</dbReference>
<feature type="domain" description="Mur ligase C-terminal" evidence="9">
    <location>
        <begin position="293"/>
        <end position="409"/>
    </location>
</feature>
<dbReference type="InterPro" id="IPR013221">
    <property type="entry name" value="Mur_ligase_cen"/>
</dbReference>
<evidence type="ECO:0000313" key="11">
    <source>
        <dbReference type="EMBL" id="BDU49596.1"/>
    </source>
</evidence>
<sequence>MKKVLVYGNGKSGKAVTKLLNKKKYIVDIIDDRIGYDKDEILKKIGNYEFIVKSPGISNENLLIDILNKKRIKILDETEVAAKYIDNSKIIAITGTNGKTTTTTKITEMLNFAGYKAISAGNIGVPFSEIIEKEKEYDYIVLELSSYQLEYIDEMNPFIAMVINLTPDHMNRYESLESYYSTKFNIFKNQTKEEHSIINLDDENSGSILKKLNIESEMLTVTKGDRLTEKADLYVKDDLLFYKNENILDINKLTLKGIPNLENTLFIVGVAKIIGIKNSIIKEFLYNNKGLEHRMEEFLKIKNTVFINDSKGTNTDSTIKALQGYKERITLICGGKDKKLDLVPLCNEILRHTKEVYLIGETKQLLEKILIKIGYDKNKIYNLEILENVIKKLKENLDINKKNIVVFSPAASSFDQFNSFEERGKIFKKLVMENFMEE</sequence>
<evidence type="ECO:0000256" key="4">
    <source>
        <dbReference type="ARBA" id="ARBA00022598"/>
    </source>
</evidence>
<evidence type="ECO:0000256" key="5">
    <source>
        <dbReference type="ARBA" id="ARBA00022741"/>
    </source>
</evidence>
<evidence type="ECO:0000259" key="9">
    <source>
        <dbReference type="Pfam" id="PF02875"/>
    </source>
</evidence>
<comment type="similarity">
    <text evidence="7">Belongs to the MurCDEF family.</text>
</comment>
<dbReference type="HAMAP" id="MF_00639">
    <property type="entry name" value="MurD"/>
    <property type="match status" value="1"/>
</dbReference>
<dbReference type="EMBL" id="AP027059">
    <property type="protein sequence ID" value="BDU49596.1"/>
    <property type="molecule type" value="Genomic_DNA"/>
</dbReference>
<keyword evidence="6 7" id="KW-0067">ATP-binding</keyword>
<dbReference type="GO" id="GO:0005524">
    <property type="term" value="F:ATP binding"/>
    <property type="evidence" value="ECO:0007669"/>
    <property type="project" value="UniProtKB-UniRule"/>
</dbReference>
<dbReference type="GO" id="GO:0008360">
    <property type="term" value="P:regulation of cell shape"/>
    <property type="evidence" value="ECO:0007669"/>
    <property type="project" value="UniProtKB-KW"/>
</dbReference>
<dbReference type="Pfam" id="PF02875">
    <property type="entry name" value="Mur_ligase_C"/>
    <property type="match status" value="1"/>
</dbReference>
<evidence type="ECO:0000259" key="10">
    <source>
        <dbReference type="Pfam" id="PF08245"/>
    </source>
</evidence>
<dbReference type="PANTHER" id="PTHR43692:SF1">
    <property type="entry name" value="UDP-N-ACETYLMURAMOYLALANINE--D-GLUTAMATE LIGASE"/>
    <property type="match status" value="1"/>
</dbReference>
<comment type="function">
    <text evidence="7 8">Cell wall formation. Catalyzes the addition of glutamate to the nucleotide precursor UDP-N-acetylmuramoyl-L-alanine (UMA).</text>
</comment>
<organism evidence="11 12">
    <name type="scientific">Haliovirga abyssi</name>
    <dbReference type="NCBI Taxonomy" id="2996794"/>
    <lineage>
        <taxon>Bacteria</taxon>
        <taxon>Fusobacteriati</taxon>
        <taxon>Fusobacteriota</taxon>
        <taxon>Fusobacteriia</taxon>
        <taxon>Fusobacteriales</taxon>
        <taxon>Haliovirgaceae</taxon>
        <taxon>Haliovirga</taxon>
    </lineage>
</organism>
<protein>
    <recommendedName>
        <fullName evidence="7 8">UDP-N-acetylmuramoylalanine--D-glutamate ligase</fullName>
        <ecNumber evidence="7 8">6.3.2.9</ecNumber>
    </recommendedName>
    <alternativeName>
        <fullName evidence="7">D-glutamic acid-adding enzyme</fullName>
    </alternativeName>
    <alternativeName>
        <fullName evidence="7">UDP-N-acetylmuramoyl-L-alanyl-D-glutamate synthetase</fullName>
    </alternativeName>
</protein>
<keyword evidence="7 8" id="KW-0132">Cell division</keyword>
<reference evidence="11 12" key="1">
    <citation type="submission" date="2022-11" db="EMBL/GenBank/DDBJ databases">
        <title>Haliovirga abyssi gen. nov., sp. nov., a mesophilic fermentative bacterium isolated from the Iheya North hydrothermal field and the proposal of Haliovirgaceae fam. nov.</title>
        <authorList>
            <person name="Miyazaki U."/>
            <person name="Tame A."/>
            <person name="Miyazaki J."/>
            <person name="Takai K."/>
            <person name="Sawayama S."/>
            <person name="Kitajima M."/>
            <person name="Okamoto A."/>
            <person name="Nakagawa S."/>
        </authorList>
    </citation>
    <scope>NUCLEOTIDE SEQUENCE [LARGE SCALE GENOMIC DNA]</scope>
    <source>
        <strain evidence="11 12">IC12</strain>
    </source>
</reference>
<dbReference type="Gene3D" id="3.40.50.720">
    <property type="entry name" value="NAD(P)-binding Rossmann-like Domain"/>
    <property type="match status" value="1"/>
</dbReference>
<dbReference type="InterPro" id="IPR005762">
    <property type="entry name" value="MurD"/>
</dbReference>
<keyword evidence="7 8" id="KW-0573">Peptidoglycan synthesis</keyword>
<evidence type="ECO:0000256" key="7">
    <source>
        <dbReference type="HAMAP-Rule" id="MF_00639"/>
    </source>
</evidence>